<evidence type="ECO:0000313" key="1">
    <source>
        <dbReference type="EMBL" id="KAJ4831749.1"/>
    </source>
</evidence>
<reference evidence="1" key="1">
    <citation type="submission" date="2022-02" db="EMBL/GenBank/DDBJ databases">
        <authorList>
            <person name="Henning P.M."/>
            <person name="McCubbin A.G."/>
            <person name="Shore J.S."/>
        </authorList>
    </citation>
    <scope>NUCLEOTIDE SEQUENCE</scope>
    <source>
        <strain evidence="1">F60SS</strain>
        <tissue evidence="1">Leaves</tissue>
    </source>
</reference>
<gene>
    <name evidence="1" type="primary">TOGT1</name>
    <name evidence="1" type="ORF">Tsubulata_025519</name>
</gene>
<keyword evidence="2" id="KW-1185">Reference proteome</keyword>
<dbReference type="AlphaFoldDB" id="A0A9Q0J806"/>
<evidence type="ECO:0000313" key="2">
    <source>
        <dbReference type="Proteomes" id="UP001141552"/>
    </source>
</evidence>
<name>A0A9Q0J806_9ROSI</name>
<dbReference type="SUPFAM" id="SSF53756">
    <property type="entry name" value="UDP-Glycosyltransferase/glycogen phosphorylase"/>
    <property type="match status" value="1"/>
</dbReference>
<dbReference type="EMBL" id="JAKUCV010005292">
    <property type="protein sequence ID" value="KAJ4831749.1"/>
    <property type="molecule type" value="Genomic_DNA"/>
</dbReference>
<protein>
    <submittedName>
        <fullName evidence="1">Scopoletin glucosyltransferase</fullName>
    </submittedName>
</protein>
<sequence>MAHGHTIPAMDMAKLFVSRGVKATIVTTPPNASYLSKTIERAQHLGLEIDI</sequence>
<organism evidence="1 2">
    <name type="scientific">Turnera subulata</name>
    <dbReference type="NCBI Taxonomy" id="218843"/>
    <lineage>
        <taxon>Eukaryota</taxon>
        <taxon>Viridiplantae</taxon>
        <taxon>Streptophyta</taxon>
        <taxon>Embryophyta</taxon>
        <taxon>Tracheophyta</taxon>
        <taxon>Spermatophyta</taxon>
        <taxon>Magnoliopsida</taxon>
        <taxon>eudicotyledons</taxon>
        <taxon>Gunneridae</taxon>
        <taxon>Pentapetalae</taxon>
        <taxon>rosids</taxon>
        <taxon>fabids</taxon>
        <taxon>Malpighiales</taxon>
        <taxon>Passifloraceae</taxon>
        <taxon>Turnera</taxon>
    </lineage>
</organism>
<dbReference type="Gene3D" id="3.40.50.2000">
    <property type="entry name" value="Glycogen Phosphorylase B"/>
    <property type="match status" value="1"/>
</dbReference>
<dbReference type="Proteomes" id="UP001141552">
    <property type="component" value="Unassembled WGS sequence"/>
</dbReference>
<proteinExistence type="predicted"/>
<reference evidence="1" key="2">
    <citation type="journal article" date="2023" name="Plants (Basel)">
        <title>Annotation of the Turnera subulata (Passifloraceae) Draft Genome Reveals the S-Locus Evolved after the Divergence of Turneroideae from Passifloroideae in a Stepwise Manner.</title>
        <authorList>
            <person name="Henning P.M."/>
            <person name="Roalson E.H."/>
            <person name="Mir W."/>
            <person name="McCubbin A.G."/>
            <person name="Shore J.S."/>
        </authorList>
    </citation>
    <scope>NUCLEOTIDE SEQUENCE</scope>
    <source>
        <strain evidence="1">F60SS</strain>
    </source>
</reference>
<accession>A0A9Q0J806</accession>
<dbReference type="OrthoDB" id="5835829at2759"/>
<comment type="caution">
    <text evidence="1">The sequence shown here is derived from an EMBL/GenBank/DDBJ whole genome shotgun (WGS) entry which is preliminary data.</text>
</comment>